<organism evidence="2 3">
    <name type="scientific">Thamnocephalis sphaerospora</name>
    <dbReference type="NCBI Taxonomy" id="78915"/>
    <lineage>
        <taxon>Eukaryota</taxon>
        <taxon>Fungi</taxon>
        <taxon>Fungi incertae sedis</taxon>
        <taxon>Zoopagomycota</taxon>
        <taxon>Zoopagomycotina</taxon>
        <taxon>Zoopagomycetes</taxon>
        <taxon>Zoopagales</taxon>
        <taxon>Sigmoideomycetaceae</taxon>
        <taxon>Thamnocephalis</taxon>
    </lineage>
</organism>
<keyword evidence="2" id="KW-0808">Transferase</keyword>
<evidence type="ECO:0000259" key="1">
    <source>
        <dbReference type="Pfam" id="PF00294"/>
    </source>
</evidence>
<dbReference type="STRING" id="78915.A0A4P9XIU8"/>
<dbReference type="PANTHER" id="PTHR46566:SF2">
    <property type="entry name" value="ATP-DEPENDENT 6-PHOSPHOFRUCTOKINASE ISOZYME 2"/>
    <property type="match status" value="1"/>
</dbReference>
<name>A0A4P9XIU8_9FUNG</name>
<dbReference type="EMBL" id="KZ993067">
    <property type="protein sequence ID" value="RKP05653.1"/>
    <property type="molecule type" value="Genomic_DNA"/>
</dbReference>
<protein>
    <submittedName>
        <fullName evidence="2">Ribokinase-like protein</fullName>
    </submittedName>
</protein>
<reference evidence="3" key="1">
    <citation type="journal article" date="2018" name="Nat. Microbiol.">
        <title>Leveraging single-cell genomics to expand the fungal tree of life.</title>
        <authorList>
            <person name="Ahrendt S.R."/>
            <person name="Quandt C.A."/>
            <person name="Ciobanu D."/>
            <person name="Clum A."/>
            <person name="Salamov A."/>
            <person name="Andreopoulos B."/>
            <person name="Cheng J.F."/>
            <person name="Woyke T."/>
            <person name="Pelin A."/>
            <person name="Henrissat B."/>
            <person name="Reynolds N.K."/>
            <person name="Benny G.L."/>
            <person name="Smith M.E."/>
            <person name="James T.Y."/>
            <person name="Grigoriev I.V."/>
        </authorList>
    </citation>
    <scope>NUCLEOTIDE SEQUENCE [LARGE SCALE GENOMIC DNA]</scope>
    <source>
        <strain evidence="3">RSA 1356</strain>
    </source>
</reference>
<dbReference type="GO" id="GO:0016301">
    <property type="term" value="F:kinase activity"/>
    <property type="evidence" value="ECO:0007669"/>
    <property type="project" value="UniProtKB-KW"/>
</dbReference>
<dbReference type="Pfam" id="PF00294">
    <property type="entry name" value="PfkB"/>
    <property type="match status" value="1"/>
</dbReference>
<dbReference type="OrthoDB" id="26487at2759"/>
<dbReference type="Proteomes" id="UP000271241">
    <property type="component" value="Unassembled WGS sequence"/>
</dbReference>
<dbReference type="PANTHER" id="PTHR46566">
    <property type="entry name" value="1-PHOSPHOFRUCTOKINASE-RELATED"/>
    <property type="match status" value="1"/>
</dbReference>
<dbReference type="InterPro" id="IPR011611">
    <property type="entry name" value="PfkB_dom"/>
</dbReference>
<evidence type="ECO:0000313" key="2">
    <source>
        <dbReference type="EMBL" id="RKP05653.1"/>
    </source>
</evidence>
<feature type="domain" description="Carbohydrate kinase PfkB" evidence="1">
    <location>
        <begin position="34"/>
        <end position="212"/>
    </location>
</feature>
<keyword evidence="3" id="KW-1185">Reference proteome</keyword>
<accession>A0A4P9XIU8</accession>
<dbReference type="AlphaFoldDB" id="A0A4P9XIU8"/>
<evidence type="ECO:0000313" key="3">
    <source>
        <dbReference type="Proteomes" id="UP000271241"/>
    </source>
</evidence>
<proteinExistence type="predicted"/>
<gene>
    <name evidence="2" type="ORF">THASP1DRAFT_32510</name>
</gene>
<keyword evidence="2" id="KW-0418">Kinase</keyword>
<sequence>MEGVDPYKLMPRDVLCVGLNPAFQTTLHFEMFNKGGVNRSFKKTHSIGGKGQNFVMACEQYGQHDRVTLLQFVGGMTGTFITQVLEEKNIHQINVRTRKATRTCTTVLDQMAGDMTELIEPTGLIRRQEREELETYAETLIANGIGGLRAIALCGTYPTGISGSTYARIARAKPANLVLLLDAYKDVTEVLSTGQVDIFKINHEELVALVQEVERLSRQTSDTLRVEVLRERSRSPSDAGDRYATMSIPELAGRLLRRYNIRLLGVTNGPESAYLFYSPTHYVIFDLPSLPDLVRTLRAQRRPIPDYSDTASMSSSLPSPVMLDEIGDDIMRLRLSRASTGGSFGLGGRGESDLMNGSGAISPASSAHSERLQRSCNRKDAEAEVLLNPLGAGDTASAVFLMEYIDTRDAVDAFRRGIAAASASCLVTEQTAHFDTVIMDAVYERIRVHEVSPGDIDTDGDMRSASAGISAVEHCAIPMSSRDTLA</sequence>
<dbReference type="Gene3D" id="3.40.1190.20">
    <property type="match status" value="2"/>
</dbReference>
<dbReference type="SUPFAM" id="SSF53613">
    <property type="entry name" value="Ribokinase-like"/>
    <property type="match status" value="1"/>
</dbReference>
<dbReference type="InterPro" id="IPR029056">
    <property type="entry name" value="Ribokinase-like"/>
</dbReference>